<dbReference type="GO" id="GO:0016020">
    <property type="term" value="C:membrane"/>
    <property type="evidence" value="ECO:0007669"/>
    <property type="project" value="UniProtKB-SubCell"/>
</dbReference>
<evidence type="ECO:0000256" key="1">
    <source>
        <dbReference type="ARBA" id="ARBA00004141"/>
    </source>
</evidence>
<feature type="transmembrane region" description="Helical" evidence="5">
    <location>
        <begin position="73"/>
        <end position="97"/>
    </location>
</feature>
<proteinExistence type="predicted"/>
<evidence type="ECO:0000256" key="3">
    <source>
        <dbReference type="ARBA" id="ARBA00022989"/>
    </source>
</evidence>
<dbReference type="OrthoDB" id="57558at2"/>
<evidence type="ECO:0000256" key="4">
    <source>
        <dbReference type="ARBA" id="ARBA00023136"/>
    </source>
</evidence>
<dbReference type="EMBL" id="LT607754">
    <property type="protein sequence ID" value="SCG40406.1"/>
    <property type="molecule type" value="Genomic_DNA"/>
</dbReference>
<feature type="transmembrane region" description="Helical" evidence="5">
    <location>
        <begin position="293"/>
        <end position="313"/>
    </location>
</feature>
<feature type="transmembrane region" description="Helical" evidence="5">
    <location>
        <begin position="41"/>
        <end position="61"/>
    </location>
</feature>
<evidence type="ECO:0000259" key="6">
    <source>
        <dbReference type="Pfam" id="PF01699"/>
    </source>
</evidence>
<evidence type="ECO:0000256" key="5">
    <source>
        <dbReference type="SAM" id="Phobius"/>
    </source>
</evidence>
<feature type="domain" description="Sodium/calcium exchanger membrane region" evidence="6">
    <location>
        <begin position="224"/>
        <end position="367"/>
    </location>
</feature>
<dbReference type="Gene3D" id="1.20.1420.30">
    <property type="entry name" value="NCX, central ion-binding region"/>
    <property type="match status" value="1"/>
</dbReference>
<gene>
    <name evidence="7" type="ORF">GA0070613_0762</name>
</gene>
<feature type="transmembrane region" description="Helical" evidence="5">
    <location>
        <begin position="262"/>
        <end position="281"/>
    </location>
</feature>
<dbReference type="Pfam" id="PF01699">
    <property type="entry name" value="Na_Ca_ex"/>
    <property type="match status" value="2"/>
</dbReference>
<organism evidence="7 8">
    <name type="scientific">Micromonospora inositola</name>
    <dbReference type="NCBI Taxonomy" id="47865"/>
    <lineage>
        <taxon>Bacteria</taxon>
        <taxon>Bacillati</taxon>
        <taxon>Actinomycetota</taxon>
        <taxon>Actinomycetes</taxon>
        <taxon>Micromonosporales</taxon>
        <taxon>Micromonosporaceae</taxon>
        <taxon>Micromonospora</taxon>
    </lineage>
</organism>
<keyword evidence="3 5" id="KW-1133">Transmembrane helix</keyword>
<dbReference type="InterPro" id="IPR044880">
    <property type="entry name" value="NCX_ion-bd_dom_sf"/>
</dbReference>
<dbReference type="GO" id="GO:0055085">
    <property type="term" value="P:transmembrane transport"/>
    <property type="evidence" value="ECO:0007669"/>
    <property type="project" value="InterPro"/>
</dbReference>
<accession>A0A1C5H2Z1</accession>
<feature type="domain" description="Sodium/calcium exchanger membrane region" evidence="6">
    <location>
        <begin position="42"/>
        <end position="192"/>
    </location>
</feature>
<protein>
    <submittedName>
        <fullName evidence="7">Cation:H+ antiporter</fullName>
    </submittedName>
</protein>
<dbReference type="RefSeq" id="WP_089011002.1">
    <property type="nucleotide sequence ID" value="NZ_LT607754.1"/>
</dbReference>
<reference evidence="8" key="1">
    <citation type="submission" date="2016-06" db="EMBL/GenBank/DDBJ databases">
        <authorList>
            <person name="Varghese N."/>
            <person name="Submissions Spin"/>
        </authorList>
    </citation>
    <scope>NUCLEOTIDE SEQUENCE [LARGE SCALE GENOMIC DNA]</scope>
    <source>
        <strain evidence="8">DSM 43819</strain>
    </source>
</reference>
<name>A0A1C5H2Z1_9ACTN</name>
<feature type="transmembrane region" description="Helical" evidence="5">
    <location>
        <begin position="117"/>
        <end position="134"/>
    </location>
</feature>
<sequence>MGAEVETTVTGRGAGARIALAVAVAAPAVIMRLAGVELPPVAAVAVFGAAVLASVALLMWASEAARVDISGSLALAILALVAILPEYAVDIFFAYTAGHDPAYAAYATANMTGANRLLIGVAWPLLVVFAIVAVRRCGVRGERNAVTLLAHRRTEIVFLAVATSYALVIPLTGRLAWYDALVLGGLFAAYLWRIRGKEEADEELAGVAATIAVQPTTRRRGLVAALFVAAGMIILAATGPFADALVGAGADLGIDEFLLVQWLAPIASEAPEVIVAIMFALRGRADDGMGALLAAKLNQWTLLIACLPVAYYLGGGKFAGLPLDARQTAELVLTSAQTLLGVAVLTDLRLARGEAALLFGLFAVQFVLPAPNIRYVIAVAYTALAVVLLIRQRRHVPELIKSL</sequence>
<keyword evidence="4 5" id="KW-0472">Membrane</keyword>
<dbReference type="InterPro" id="IPR004837">
    <property type="entry name" value="NaCa_Exmemb"/>
</dbReference>
<dbReference type="Proteomes" id="UP000198221">
    <property type="component" value="Chromosome I"/>
</dbReference>
<evidence type="ECO:0000313" key="7">
    <source>
        <dbReference type="EMBL" id="SCG40406.1"/>
    </source>
</evidence>
<feature type="transmembrane region" description="Helical" evidence="5">
    <location>
        <begin position="175"/>
        <end position="192"/>
    </location>
</feature>
<dbReference type="AlphaFoldDB" id="A0A1C5H2Z1"/>
<comment type="subcellular location">
    <subcellularLocation>
        <location evidence="1">Membrane</location>
        <topology evidence="1">Multi-pass membrane protein</topology>
    </subcellularLocation>
</comment>
<feature type="transmembrane region" description="Helical" evidence="5">
    <location>
        <begin position="222"/>
        <end position="242"/>
    </location>
</feature>
<keyword evidence="2 5" id="KW-0812">Transmembrane</keyword>
<feature type="transmembrane region" description="Helical" evidence="5">
    <location>
        <begin position="373"/>
        <end position="390"/>
    </location>
</feature>
<feature type="transmembrane region" description="Helical" evidence="5">
    <location>
        <begin position="154"/>
        <end position="169"/>
    </location>
</feature>
<evidence type="ECO:0000256" key="2">
    <source>
        <dbReference type="ARBA" id="ARBA00022692"/>
    </source>
</evidence>
<feature type="transmembrane region" description="Helical" evidence="5">
    <location>
        <begin position="18"/>
        <end position="35"/>
    </location>
</feature>
<keyword evidence="8" id="KW-1185">Reference proteome</keyword>
<evidence type="ECO:0000313" key="8">
    <source>
        <dbReference type="Proteomes" id="UP000198221"/>
    </source>
</evidence>